<dbReference type="Proteomes" id="UP000254263">
    <property type="component" value="Unassembled WGS sequence"/>
</dbReference>
<reference evidence="16 17" key="1">
    <citation type="submission" date="2018-06" db="EMBL/GenBank/DDBJ databases">
        <authorList>
            <consortium name="Pathogen Informatics"/>
            <person name="Doyle S."/>
        </authorList>
    </citation>
    <scope>NUCLEOTIDE SEQUENCE [LARGE SCALE GENOMIC DNA]</scope>
    <source>
        <strain evidence="16 17">NCTC13100</strain>
    </source>
</reference>
<feature type="chain" id="PRO_5016847196" description="Fimbrillin" evidence="13">
    <location>
        <begin position="18"/>
        <end position="376"/>
    </location>
</feature>
<evidence type="ECO:0000256" key="13">
    <source>
        <dbReference type="SAM" id="SignalP"/>
    </source>
</evidence>
<evidence type="ECO:0000256" key="2">
    <source>
        <dbReference type="ARBA" id="ARBA00004561"/>
    </source>
</evidence>
<protein>
    <recommendedName>
        <fullName evidence="11">Fimbrillin</fullName>
    </recommendedName>
</protein>
<dbReference type="PRINTS" id="PR01737">
    <property type="entry name" value="FIMBRILLIN"/>
</dbReference>
<accession>A0A379DI02</accession>
<evidence type="ECO:0000256" key="6">
    <source>
        <dbReference type="ARBA" id="ARBA00023136"/>
    </source>
</evidence>
<feature type="domain" description="Major fimbrium subunit FimA C-terminal" evidence="15">
    <location>
        <begin position="165"/>
        <end position="367"/>
    </location>
</feature>
<comment type="similarity">
    <text evidence="3">Belongs to the bacteroidetes fimbrillin superfamily. FimA/Mfa1 family.</text>
</comment>
<evidence type="ECO:0000256" key="10">
    <source>
        <dbReference type="ARBA" id="ARBA00023288"/>
    </source>
</evidence>
<dbReference type="RefSeq" id="WP_018361080.1">
    <property type="nucleotide sequence ID" value="NZ_UGTI01000001.1"/>
</dbReference>
<evidence type="ECO:0000256" key="11">
    <source>
        <dbReference type="ARBA" id="ARBA00029664"/>
    </source>
</evidence>
<evidence type="ECO:0000256" key="8">
    <source>
        <dbReference type="ARBA" id="ARBA00023237"/>
    </source>
</evidence>
<keyword evidence="6" id="KW-0472">Membrane</keyword>
<evidence type="ECO:0000256" key="5">
    <source>
        <dbReference type="ARBA" id="ARBA00023026"/>
    </source>
</evidence>
<dbReference type="InterPro" id="IPR053878">
    <property type="entry name" value="FimA_C"/>
</dbReference>
<dbReference type="InterPro" id="IPR008110">
    <property type="entry name" value="Fimbrillin"/>
</dbReference>
<proteinExistence type="inferred from homology"/>
<evidence type="ECO:0000256" key="9">
    <source>
        <dbReference type="ARBA" id="ARBA00023263"/>
    </source>
</evidence>
<organism evidence="16 17">
    <name type="scientific">Porphyromonas macacae</name>
    <dbReference type="NCBI Taxonomy" id="28115"/>
    <lineage>
        <taxon>Bacteria</taxon>
        <taxon>Pseudomonadati</taxon>
        <taxon>Bacteroidota</taxon>
        <taxon>Bacteroidia</taxon>
        <taxon>Bacteroidales</taxon>
        <taxon>Porphyromonadaceae</taxon>
        <taxon>Porphyromonas</taxon>
    </lineage>
</organism>
<dbReference type="EMBL" id="UGTI01000001">
    <property type="protein sequence ID" value="SUB77627.1"/>
    <property type="molecule type" value="Genomic_DNA"/>
</dbReference>
<evidence type="ECO:0000259" key="15">
    <source>
        <dbReference type="Pfam" id="PF22492"/>
    </source>
</evidence>
<dbReference type="GO" id="GO:0005198">
    <property type="term" value="F:structural molecule activity"/>
    <property type="evidence" value="ECO:0007669"/>
    <property type="project" value="InterPro"/>
</dbReference>
<keyword evidence="5" id="KW-0843">Virulence</keyword>
<evidence type="ECO:0000256" key="12">
    <source>
        <dbReference type="ARBA" id="ARBA00045723"/>
    </source>
</evidence>
<evidence type="ECO:0000259" key="14">
    <source>
        <dbReference type="Pfam" id="PF06321"/>
    </source>
</evidence>
<comment type="function">
    <text evidence="12">Structural subunit of the major fimbriae. These long, filamentous pili are attached to the cell surface; they mediate biofilm formation, adhesion onto host cells and onto other bacteria that are part of the oral microbiome. They play an important role in the invasion of periodontal tissues. Fimbriae and their constituents are major virulence factors. FimA proteins from different strains have highly divergent sequences, and this has been used for classification. The sequence-based classification correlates with pathogenicity.</text>
</comment>
<gene>
    <name evidence="16" type="primary">fimA_2</name>
    <name evidence="16" type="ORF">NCTC13100_00757</name>
</gene>
<feature type="signal peptide" evidence="13">
    <location>
        <begin position="1"/>
        <end position="17"/>
    </location>
</feature>
<evidence type="ECO:0000313" key="16">
    <source>
        <dbReference type="EMBL" id="SUB77627.1"/>
    </source>
</evidence>
<dbReference type="InterPro" id="IPR029141">
    <property type="entry name" value="FimA_N"/>
</dbReference>
<dbReference type="PROSITE" id="PS51257">
    <property type="entry name" value="PROKAR_LIPOPROTEIN"/>
    <property type="match status" value="1"/>
</dbReference>
<comment type="subcellular location">
    <subcellularLocation>
        <location evidence="1">Cell outer membrane</location>
    </subcellularLocation>
    <subcellularLocation>
        <location evidence="2">Fimbrium</location>
    </subcellularLocation>
</comment>
<keyword evidence="4 13" id="KW-0732">Signal</keyword>
<dbReference type="Pfam" id="PF22492">
    <property type="entry name" value="FimA4_C"/>
    <property type="match status" value="1"/>
</dbReference>
<name>A0A379DI02_9PORP</name>
<keyword evidence="7" id="KW-0564">Palmitate</keyword>
<evidence type="ECO:0000256" key="1">
    <source>
        <dbReference type="ARBA" id="ARBA00004442"/>
    </source>
</evidence>
<evidence type="ECO:0000256" key="3">
    <source>
        <dbReference type="ARBA" id="ARBA00006011"/>
    </source>
</evidence>
<dbReference type="GO" id="GO:0009279">
    <property type="term" value="C:cell outer membrane"/>
    <property type="evidence" value="ECO:0007669"/>
    <property type="project" value="UniProtKB-SubCell"/>
</dbReference>
<dbReference type="GO" id="GO:0009289">
    <property type="term" value="C:pilus"/>
    <property type="evidence" value="ECO:0007669"/>
    <property type="project" value="UniProtKB-SubCell"/>
</dbReference>
<evidence type="ECO:0000256" key="7">
    <source>
        <dbReference type="ARBA" id="ARBA00023139"/>
    </source>
</evidence>
<keyword evidence="8" id="KW-0998">Cell outer membrane</keyword>
<evidence type="ECO:0000313" key="17">
    <source>
        <dbReference type="Proteomes" id="UP000254263"/>
    </source>
</evidence>
<dbReference type="AlphaFoldDB" id="A0A379DI02"/>
<keyword evidence="10" id="KW-0449">Lipoprotein</keyword>
<dbReference type="Gene3D" id="2.60.40.3690">
    <property type="match status" value="1"/>
</dbReference>
<keyword evidence="9" id="KW-0281">Fimbrium</keyword>
<sequence>MKLTKYLLLIAAALSLAACNKEKEEISQGEKNASVSVRIASSNLLRLNQQESAKVVKLAAMIYNGQAQEAYKEVQNALEVKNIECVAGTRSLVVVANFGDRTLQGLSLKNLKALTEELKKDAQPVDLLMTSEIKEITLKEGVNKYGYDDPGDLSQKKPLELKRVHARAEFVSITQKMSPAFKKYKVDYTAVAALIAKKQSFIFGSPLVNAHPAYLYGIKTDKGSYTPADYEEAPSLKREYKGTGEDLADKNMGFYLIENNDGSHPTMLCLAGTLKNQDGSELSDQEKKDAFAAGWIVSETDATTYYPVLINWVNAKYKYEGNHQPMNSIVRNHYYKISLTITGPGTNKPEEEKKISNLDVKCKVVEWVTVDQNVTW</sequence>
<evidence type="ECO:0000256" key="4">
    <source>
        <dbReference type="ARBA" id="ARBA00022729"/>
    </source>
</evidence>
<dbReference type="GO" id="GO:0007155">
    <property type="term" value="P:cell adhesion"/>
    <property type="evidence" value="ECO:0007669"/>
    <property type="project" value="InterPro"/>
</dbReference>
<dbReference type="Pfam" id="PF06321">
    <property type="entry name" value="P_gingi_FimA"/>
    <property type="match status" value="1"/>
</dbReference>
<feature type="domain" description="Major fimbrial subunit protein N-terminal" evidence="14">
    <location>
        <begin position="48"/>
        <end position="163"/>
    </location>
</feature>